<dbReference type="EMBL" id="PZKC01000002">
    <property type="protein sequence ID" value="PTD97626.1"/>
    <property type="molecule type" value="Genomic_DNA"/>
</dbReference>
<proteinExistence type="predicted"/>
<evidence type="ECO:0000256" key="2">
    <source>
        <dbReference type="SAM" id="Phobius"/>
    </source>
</evidence>
<dbReference type="InterPro" id="IPR045584">
    <property type="entry name" value="Pilin-like"/>
</dbReference>
<comment type="caution">
    <text evidence="3">The sequence shown here is derived from an EMBL/GenBank/DDBJ whole genome shotgun (WGS) entry which is preliminary data.</text>
</comment>
<gene>
    <name evidence="3" type="ORF">C8261_02820</name>
</gene>
<dbReference type="Pfam" id="PF07963">
    <property type="entry name" value="N_methyl"/>
    <property type="match status" value="1"/>
</dbReference>
<dbReference type="AlphaFoldDB" id="A0A2T4IIR8"/>
<dbReference type="InterPro" id="IPR012902">
    <property type="entry name" value="N_methyl_site"/>
</dbReference>
<name>A0A2T4IIR8_9RHOO</name>
<keyword evidence="2" id="KW-1133">Transmembrane helix</keyword>
<dbReference type="PROSITE" id="PS00409">
    <property type="entry name" value="PROKAR_NTER_METHYL"/>
    <property type="match status" value="1"/>
</dbReference>
<reference evidence="3 4" key="1">
    <citation type="submission" date="2018-03" db="EMBL/GenBank/DDBJ databases">
        <authorList>
            <person name="Keele B.F."/>
        </authorList>
    </citation>
    <scope>NUCLEOTIDE SEQUENCE [LARGE SCALE GENOMIC DNA]</scope>
    <source>
        <strain evidence="3 4">D20</strain>
    </source>
</reference>
<keyword evidence="4" id="KW-1185">Reference proteome</keyword>
<dbReference type="RefSeq" id="WP_107492146.1">
    <property type="nucleotide sequence ID" value="NZ_PZKC01000002.1"/>
</dbReference>
<accession>A0A2T4IIR8</accession>
<dbReference type="NCBIfam" id="TIGR02532">
    <property type="entry name" value="IV_pilin_GFxxxE"/>
    <property type="match status" value="1"/>
</dbReference>
<keyword evidence="2" id="KW-0812">Transmembrane</keyword>
<evidence type="ECO:0000313" key="3">
    <source>
        <dbReference type="EMBL" id="PTD97626.1"/>
    </source>
</evidence>
<dbReference type="Proteomes" id="UP000241193">
    <property type="component" value="Unassembled WGS sequence"/>
</dbReference>
<evidence type="ECO:0000256" key="1">
    <source>
        <dbReference type="SAM" id="MobiDB-lite"/>
    </source>
</evidence>
<protein>
    <submittedName>
        <fullName evidence="3">Prepilin-type cleavage/methylation domain-containing protein</fullName>
    </submittedName>
</protein>
<feature type="region of interest" description="Disordered" evidence="1">
    <location>
        <begin position="227"/>
        <end position="246"/>
    </location>
</feature>
<keyword evidence="2" id="KW-0472">Membrane</keyword>
<evidence type="ECO:0000313" key="4">
    <source>
        <dbReference type="Proteomes" id="UP000241193"/>
    </source>
</evidence>
<dbReference type="OrthoDB" id="7066963at2"/>
<dbReference type="SUPFAM" id="SSF54523">
    <property type="entry name" value="Pili subunits"/>
    <property type="match status" value="1"/>
</dbReference>
<feature type="transmembrane region" description="Helical" evidence="2">
    <location>
        <begin position="12"/>
        <end position="36"/>
    </location>
</feature>
<reference evidence="3 4" key="2">
    <citation type="submission" date="2018-04" db="EMBL/GenBank/DDBJ databases">
        <title>Thauera lacus sp. nov., isolated from an saline lake in Inner Mongolia, China.</title>
        <authorList>
            <person name="Liang Q.-Y."/>
        </authorList>
    </citation>
    <scope>NUCLEOTIDE SEQUENCE [LARGE SCALE GENOMIC DNA]</scope>
    <source>
        <strain evidence="3 4">D20</strain>
    </source>
</reference>
<organism evidence="3 4">
    <name type="scientific">Pseudothauera lacus</name>
    <dbReference type="NCBI Taxonomy" id="2136175"/>
    <lineage>
        <taxon>Bacteria</taxon>
        <taxon>Pseudomonadati</taxon>
        <taxon>Pseudomonadota</taxon>
        <taxon>Betaproteobacteria</taxon>
        <taxon>Rhodocyclales</taxon>
        <taxon>Zoogloeaceae</taxon>
        <taxon>Pseudothauera</taxon>
    </lineage>
</organism>
<sequence length="285" mass="30394">MNTSIRRTGRTQGGFTLIEMAIVLVIIGLILGAVAIGKDVQRNAEYQKVANKFAMGWKKAYDEHFQRAGVVLGDVQTSPTYMVNGGAATIGGATTGAGGNLDGALPGIPESFANTGLRICNGQGYALSTVGAGDPALSQQNLRALMQRIGVRMPPGRGEGREDRYLYQDSNGNAVELQVCFQWNPPGTISGAGNVLVLRGLTPDLARYLDQLIDGKPDALEGRFRQQNSAGNDAENTRQRPGSEWLGNNTYAQAEAAANATGTGSGRNRDEDRVQLLTAHWVMDQ</sequence>